<dbReference type="RefSeq" id="WP_108893143.1">
    <property type="nucleotide sequence ID" value="NZ_ONZF01000002.1"/>
</dbReference>
<organism evidence="1 2">
    <name type="scientific">Palleronia abyssalis</name>
    <dbReference type="NCBI Taxonomy" id="1501240"/>
    <lineage>
        <taxon>Bacteria</taxon>
        <taxon>Pseudomonadati</taxon>
        <taxon>Pseudomonadota</taxon>
        <taxon>Alphaproteobacteria</taxon>
        <taxon>Rhodobacterales</taxon>
        <taxon>Roseobacteraceae</taxon>
        <taxon>Palleronia</taxon>
    </lineage>
</organism>
<reference evidence="1 2" key="1">
    <citation type="submission" date="2018-03" db="EMBL/GenBank/DDBJ databases">
        <authorList>
            <person name="Keele B.F."/>
        </authorList>
    </citation>
    <scope>NUCLEOTIDE SEQUENCE [LARGE SCALE GENOMIC DNA]</scope>
    <source>
        <strain evidence="1 2">CECT 8504</strain>
    </source>
</reference>
<name>A0A2R8BT05_9RHOB</name>
<dbReference type="OrthoDB" id="7726458at2"/>
<evidence type="ECO:0000313" key="1">
    <source>
        <dbReference type="EMBL" id="SPJ23294.1"/>
    </source>
</evidence>
<sequence>MAGNSTNVVSARAGMIVLDAKIDSVHRDRDFGRIEATVVLDVKRKGEAKRAVRLRTNVPSRGTASLRERLVADAAAMAAYFLEQDAKAPVDRVA</sequence>
<keyword evidence="2" id="KW-1185">Reference proteome</keyword>
<accession>A0A2R8BT05</accession>
<dbReference type="EMBL" id="ONZF01000002">
    <property type="protein sequence ID" value="SPJ23294.1"/>
    <property type="molecule type" value="Genomic_DNA"/>
</dbReference>
<proteinExistence type="predicted"/>
<evidence type="ECO:0000313" key="2">
    <source>
        <dbReference type="Proteomes" id="UP000244912"/>
    </source>
</evidence>
<dbReference type="Proteomes" id="UP000244912">
    <property type="component" value="Unassembled WGS sequence"/>
</dbReference>
<gene>
    <name evidence="1" type="ORF">PAA8504_01104</name>
</gene>
<protein>
    <submittedName>
        <fullName evidence="1">Uncharacterized protein</fullName>
    </submittedName>
</protein>
<dbReference type="AlphaFoldDB" id="A0A2R8BT05"/>